<dbReference type="Proteomes" id="UP000789342">
    <property type="component" value="Unassembled WGS sequence"/>
</dbReference>
<comment type="caution">
    <text evidence="2">The sequence shown here is derived from an EMBL/GenBank/DDBJ whole genome shotgun (WGS) entry which is preliminary data.</text>
</comment>
<dbReference type="AlphaFoldDB" id="A0A9N9BK28"/>
<protein>
    <submittedName>
        <fullName evidence="2">16357_t:CDS:1</fullName>
    </submittedName>
</protein>
<feature type="region of interest" description="Disordered" evidence="1">
    <location>
        <begin position="129"/>
        <end position="157"/>
    </location>
</feature>
<evidence type="ECO:0000313" key="3">
    <source>
        <dbReference type="Proteomes" id="UP000789342"/>
    </source>
</evidence>
<proteinExistence type="predicted"/>
<evidence type="ECO:0000256" key="1">
    <source>
        <dbReference type="SAM" id="MobiDB-lite"/>
    </source>
</evidence>
<keyword evidence="3" id="KW-1185">Reference proteome</keyword>
<feature type="compositionally biased region" description="Polar residues" evidence="1">
    <location>
        <begin position="10"/>
        <end position="19"/>
    </location>
</feature>
<dbReference type="EMBL" id="CAJVPV010004314">
    <property type="protein sequence ID" value="CAG8570784.1"/>
    <property type="molecule type" value="Genomic_DNA"/>
</dbReference>
<name>A0A9N9BK28_9GLOM</name>
<sequence length="157" mass="17997">MTEYMEHTNESSNIANNPDNGDDTEDVPKKFLTSLKLLPKFYSWILKTFGADADTTKACFDDILRTRVSINEQLIKDLNSELPPNGWTKCSYKATVNIWKIFFLGPLFKGFLPKLFKMESTMTYYLSVEDPNNQEDNDQNAEGQHEETSVNITLPID</sequence>
<organism evidence="2 3">
    <name type="scientific">Acaulospora morrowiae</name>
    <dbReference type="NCBI Taxonomy" id="94023"/>
    <lineage>
        <taxon>Eukaryota</taxon>
        <taxon>Fungi</taxon>
        <taxon>Fungi incertae sedis</taxon>
        <taxon>Mucoromycota</taxon>
        <taxon>Glomeromycotina</taxon>
        <taxon>Glomeromycetes</taxon>
        <taxon>Diversisporales</taxon>
        <taxon>Acaulosporaceae</taxon>
        <taxon>Acaulospora</taxon>
    </lineage>
</organism>
<accession>A0A9N9BK28</accession>
<dbReference type="OrthoDB" id="2443070at2759"/>
<reference evidence="2" key="1">
    <citation type="submission" date="2021-06" db="EMBL/GenBank/DDBJ databases">
        <authorList>
            <person name="Kallberg Y."/>
            <person name="Tangrot J."/>
            <person name="Rosling A."/>
        </authorList>
    </citation>
    <scope>NUCLEOTIDE SEQUENCE</scope>
    <source>
        <strain evidence="2">CL551</strain>
    </source>
</reference>
<gene>
    <name evidence="2" type="ORF">AMORRO_LOCUS6457</name>
</gene>
<evidence type="ECO:0000313" key="2">
    <source>
        <dbReference type="EMBL" id="CAG8570784.1"/>
    </source>
</evidence>
<feature type="region of interest" description="Disordered" evidence="1">
    <location>
        <begin position="1"/>
        <end position="23"/>
    </location>
</feature>